<dbReference type="GO" id="GO:0005886">
    <property type="term" value="C:plasma membrane"/>
    <property type="evidence" value="ECO:0007669"/>
    <property type="project" value="UniProtKB-SubCell"/>
</dbReference>
<dbReference type="EMBL" id="MGDT01000004">
    <property type="protein sequence ID" value="OGL67002.1"/>
    <property type="molecule type" value="Genomic_DNA"/>
</dbReference>
<feature type="transmembrane region" description="Helical" evidence="6">
    <location>
        <begin position="114"/>
        <end position="135"/>
    </location>
</feature>
<dbReference type="PANTHER" id="PTHR30250">
    <property type="entry name" value="PST FAMILY PREDICTED COLANIC ACID TRANSPORTER"/>
    <property type="match status" value="1"/>
</dbReference>
<feature type="transmembrane region" description="Helical" evidence="6">
    <location>
        <begin position="147"/>
        <end position="166"/>
    </location>
</feature>
<feature type="transmembrane region" description="Helical" evidence="6">
    <location>
        <begin position="250"/>
        <end position="273"/>
    </location>
</feature>
<name>A0A1F7TLZ5_9BACT</name>
<dbReference type="Proteomes" id="UP000177885">
    <property type="component" value="Unassembled WGS sequence"/>
</dbReference>
<dbReference type="CDD" id="cd13128">
    <property type="entry name" value="MATE_Wzx_like"/>
    <property type="match status" value="1"/>
</dbReference>
<keyword evidence="2" id="KW-1003">Cell membrane</keyword>
<proteinExistence type="predicted"/>
<feature type="transmembrane region" description="Helical" evidence="6">
    <location>
        <begin position="294"/>
        <end position="319"/>
    </location>
</feature>
<evidence type="ECO:0000256" key="6">
    <source>
        <dbReference type="SAM" id="Phobius"/>
    </source>
</evidence>
<evidence type="ECO:0000256" key="4">
    <source>
        <dbReference type="ARBA" id="ARBA00022989"/>
    </source>
</evidence>
<dbReference type="Pfam" id="PF01943">
    <property type="entry name" value="Polysacc_synt"/>
    <property type="match status" value="1"/>
</dbReference>
<feature type="transmembrane region" description="Helical" evidence="6">
    <location>
        <begin position="89"/>
        <end position="108"/>
    </location>
</feature>
<evidence type="ECO:0000256" key="2">
    <source>
        <dbReference type="ARBA" id="ARBA00022475"/>
    </source>
</evidence>
<feature type="transmembrane region" description="Helical" evidence="6">
    <location>
        <begin position="331"/>
        <end position="352"/>
    </location>
</feature>
<feature type="transmembrane region" description="Helical" evidence="6">
    <location>
        <begin position="359"/>
        <end position="378"/>
    </location>
</feature>
<dbReference type="AlphaFoldDB" id="A0A1F7TLZ5"/>
<evidence type="ECO:0000256" key="5">
    <source>
        <dbReference type="ARBA" id="ARBA00023136"/>
    </source>
</evidence>
<dbReference type="InterPro" id="IPR050833">
    <property type="entry name" value="Poly_Biosynth_Transport"/>
</dbReference>
<protein>
    <submittedName>
        <fullName evidence="7">Uncharacterized protein</fullName>
    </submittedName>
</protein>
<evidence type="ECO:0000256" key="1">
    <source>
        <dbReference type="ARBA" id="ARBA00004651"/>
    </source>
</evidence>
<organism evidence="7 8">
    <name type="scientific">Candidatus Uhrbacteria bacterium RIFCSPHIGHO2_01_FULL_63_20</name>
    <dbReference type="NCBI Taxonomy" id="1802385"/>
    <lineage>
        <taxon>Bacteria</taxon>
        <taxon>Candidatus Uhriibacteriota</taxon>
    </lineage>
</organism>
<keyword evidence="4 6" id="KW-1133">Transmembrane helix</keyword>
<sequence>MALGRTLSTNFALQLLGKGASALLGLVLVALLTRALGPLGYGEYTTAITYLQFFGVIVDFGLTLTLMVMISESGADEEKVAGNILGLRLVSAAILFALAPVIAMPIPWSPAVKAAIAVGAVAYFLMSGATVLVGVFQRHAAIWRASVAELASRVLLVAATAALAYAHAGLVAMFVALVVANVIWLALTVLLARPLVRLRPLFDFAAWKTVISRSWPIAISIAFNLIYLKGDVIIISLIRTQQEVGFYGVAYRFLDVLTALPTMFMGLMLPSLVADWTAARREEFSRHMARAFDVFALACAPIVFGGIAIAPQLIGLIAGPGFEDAVPAMRILMLAVPGIFLGALYGHAVVGVGRQRQMISGYAVTAILTIAAYLAVIPRWGIEGAAWATVASELLIAFLTYRMVRHAGSAAPSLSIALRSLLAAGGMYVLLQLIPGMSAVASLVVGACSYMAFAYALGAIRKEDLRMLIPHRSPDFTRE</sequence>
<feature type="transmembrane region" description="Helical" evidence="6">
    <location>
        <begin position="47"/>
        <end position="68"/>
    </location>
</feature>
<evidence type="ECO:0000313" key="8">
    <source>
        <dbReference type="Proteomes" id="UP000177885"/>
    </source>
</evidence>
<feature type="transmembrane region" description="Helical" evidence="6">
    <location>
        <begin position="21"/>
        <end position="41"/>
    </location>
</feature>
<keyword evidence="3 6" id="KW-0812">Transmembrane</keyword>
<dbReference type="STRING" id="1802385.A2856_00745"/>
<comment type="caution">
    <text evidence="7">The sequence shown here is derived from an EMBL/GenBank/DDBJ whole genome shotgun (WGS) entry which is preliminary data.</text>
</comment>
<accession>A0A1F7TLZ5</accession>
<gene>
    <name evidence="7" type="ORF">A2856_00745</name>
</gene>
<dbReference type="PANTHER" id="PTHR30250:SF11">
    <property type="entry name" value="O-ANTIGEN TRANSPORTER-RELATED"/>
    <property type="match status" value="1"/>
</dbReference>
<feature type="transmembrane region" description="Helical" evidence="6">
    <location>
        <begin position="172"/>
        <end position="196"/>
    </location>
</feature>
<evidence type="ECO:0000256" key="3">
    <source>
        <dbReference type="ARBA" id="ARBA00022692"/>
    </source>
</evidence>
<dbReference type="InterPro" id="IPR002797">
    <property type="entry name" value="Polysacc_synth"/>
</dbReference>
<comment type="subcellular location">
    <subcellularLocation>
        <location evidence="1">Cell membrane</location>
        <topology evidence="1">Multi-pass membrane protein</topology>
    </subcellularLocation>
</comment>
<reference evidence="7 8" key="1">
    <citation type="journal article" date="2016" name="Nat. Commun.">
        <title>Thousands of microbial genomes shed light on interconnected biogeochemical processes in an aquifer system.</title>
        <authorList>
            <person name="Anantharaman K."/>
            <person name="Brown C.T."/>
            <person name="Hug L.A."/>
            <person name="Sharon I."/>
            <person name="Castelle C.J."/>
            <person name="Probst A.J."/>
            <person name="Thomas B.C."/>
            <person name="Singh A."/>
            <person name="Wilkins M.J."/>
            <person name="Karaoz U."/>
            <person name="Brodie E.L."/>
            <person name="Williams K.H."/>
            <person name="Hubbard S.S."/>
            <person name="Banfield J.F."/>
        </authorList>
    </citation>
    <scope>NUCLEOTIDE SEQUENCE [LARGE SCALE GENOMIC DNA]</scope>
</reference>
<evidence type="ECO:0000313" key="7">
    <source>
        <dbReference type="EMBL" id="OGL67002.1"/>
    </source>
</evidence>
<feature type="transmembrane region" description="Helical" evidence="6">
    <location>
        <begin position="440"/>
        <end position="460"/>
    </location>
</feature>
<keyword evidence="5 6" id="KW-0472">Membrane</keyword>
<feature type="transmembrane region" description="Helical" evidence="6">
    <location>
        <begin position="217"/>
        <end position="238"/>
    </location>
</feature>